<accession>A0ACB0YR48</accession>
<evidence type="ECO:0000313" key="2">
    <source>
        <dbReference type="Proteomes" id="UP001497535"/>
    </source>
</evidence>
<sequence length="67" mass="7617">MLVFQILLVDGIFEINPVGGQFCSKNFQKIFSGSLNFRVYRHQFTASIYRLNCATRGDISDPSTRTP</sequence>
<organism evidence="1 2">
    <name type="scientific">Meloidogyne enterolobii</name>
    <name type="common">Root-knot nematode worm</name>
    <name type="synonym">Meloidogyne mayaguensis</name>
    <dbReference type="NCBI Taxonomy" id="390850"/>
    <lineage>
        <taxon>Eukaryota</taxon>
        <taxon>Metazoa</taxon>
        <taxon>Ecdysozoa</taxon>
        <taxon>Nematoda</taxon>
        <taxon>Chromadorea</taxon>
        <taxon>Rhabditida</taxon>
        <taxon>Tylenchina</taxon>
        <taxon>Tylenchomorpha</taxon>
        <taxon>Tylenchoidea</taxon>
        <taxon>Meloidogynidae</taxon>
        <taxon>Meloidogyninae</taxon>
        <taxon>Meloidogyne</taxon>
    </lineage>
</organism>
<keyword evidence="2" id="KW-1185">Reference proteome</keyword>
<name>A0ACB0YR48_MELEN</name>
<gene>
    <name evidence="1" type="ORF">MENTE1834_LOCUS15146</name>
</gene>
<dbReference type="Proteomes" id="UP001497535">
    <property type="component" value="Unassembled WGS sequence"/>
</dbReference>
<comment type="caution">
    <text evidence="1">The sequence shown here is derived from an EMBL/GenBank/DDBJ whole genome shotgun (WGS) entry which is preliminary data.</text>
</comment>
<reference evidence="1" key="1">
    <citation type="submission" date="2023-11" db="EMBL/GenBank/DDBJ databases">
        <authorList>
            <person name="Poullet M."/>
        </authorList>
    </citation>
    <scope>NUCLEOTIDE SEQUENCE</scope>
    <source>
        <strain evidence="1">E1834</strain>
    </source>
</reference>
<evidence type="ECO:0000313" key="1">
    <source>
        <dbReference type="EMBL" id="CAK5057249.1"/>
    </source>
</evidence>
<protein>
    <submittedName>
        <fullName evidence="1">Uncharacterized protein</fullName>
    </submittedName>
</protein>
<dbReference type="EMBL" id="CAVMJV010000016">
    <property type="protein sequence ID" value="CAK5057249.1"/>
    <property type="molecule type" value="Genomic_DNA"/>
</dbReference>
<proteinExistence type="predicted"/>